<keyword evidence="4" id="KW-1185">Reference proteome</keyword>
<evidence type="ECO:0000313" key="4">
    <source>
        <dbReference type="Proteomes" id="UP001623852"/>
    </source>
</evidence>
<dbReference type="Proteomes" id="UP001623852">
    <property type="component" value="Chromosome"/>
</dbReference>
<dbReference type="RefSeq" id="WP_406845286.1">
    <property type="nucleotide sequence ID" value="NZ_CP150845.1"/>
</dbReference>
<feature type="transmembrane region" description="Helical" evidence="1">
    <location>
        <begin position="55"/>
        <end position="76"/>
    </location>
</feature>
<dbReference type="SUPFAM" id="SSF53649">
    <property type="entry name" value="Alkaline phosphatase-like"/>
    <property type="match status" value="1"/>
</dbReference>
<keyword evidence="1" id="KW-1133">Transmembrane helix</keyword>
<dbReference type="Pfam" id="PF00884">
    <property type="entry name" value="Sulfatase"/>
    <property type="match status" value="1"/>
</dbReference>
<keyword evidence="1" id="KW-0812">Transmembrane</keyword>
<gene>
    <name evidence="3" type="ORF">AABD74_08915</name>
</gene>
<accession>A0ABZ2UJN5</accession>
<feature type="transmembrane region" description="Helical" evidence="1">
    <location>
        <begin position="198"/>
        <end position="219"/>
    </location>
</feature>
<keyword evidence="1" id="KW-0472">Membrane</keyword>
<feature type="transmembrane region" description="Helical" evidence="1">
    <location>
        <begin position="6"/>
        <end position="22"/>
    </location>
</feature>
<name>A0ABZ2UJN5_9FLAO</name>
<protein>
    <submittedName>
        <fullName evidence="3">Sulfatase-like hydrolase/transferase</fullName>
    </submittedName>
</protein>
<proteinExistence type="predicted"/>
<feature type="domain" description="Sulfatase N-terminal" evidence="2">
    <location>
        <begin position="294"/>
        <end position="503"/>
    </location>
</feature>
<feature type="transmembrane region" description="Helical" evidence="1">
    <location>
        <begin position="88"/>
        <end position="113"/>
    </location>
</feature>
<evidence type="ECO:0000256" key="1">
    <source>
        <dbReference type="SAM" id="Phobius"/>
    </source>
</evidence>
<reference evidence="3 4" key="1">
    <citation type="submission" date="2024-03" db="EMBL/GenBank/DDBJ databases">
        <title>Flavobacterium soyae.</title>
        <authorList>
            <person name="Zheng W."/>
        </authorList>
    </citation>
    <scope>NUCLEOTIDE SEQUENCE [LARGE SCALE GENOMIC DNA]</scope>
    <source>
        <strain evidence="3 4">55</strain>
    </source>
</reference>
<evidence type="ECO:0000259" key="2">
    <source>
        <dbReference type="Pfam" id="PF00884"/>
    </source>
</evidence>
<dbReference type="InterPro" id="IPR000917">
    <property type="entry name" value="Sulfatase_N"/>
</dbReference>
<dbReference type="InterPro" id="IPR017850">
    <property type="entry name" value="Alkaline_phosphatase_core_sf"/>
</dbReference>
<dbReference type="EMBL" id="CP150845">
    <property type="protein sequence ID" value="WYZ21573.1"/>
    <property type="molecule type" value="Genomic_DNA"/>
</dbReference>
<feature type="transmembrane region" description="Helical" evidence="1">
    <location>
        <begin position="165"/>
        <end position="183"/>
    </location>
</feature>
<organism evidence="3 4">
    <name type="scientific">Flavobacterium soyae</name>
    <dbReference type="NCBI Taxonomy" id="2903098"/>
    <lineage>
        <taxon>Bacteria</taxon>
        <taxon>Pseudomonadati</taxon>
        <taxon>Bacteroidota</taxon>
        <taxon>Flavobacteriia</taxon>
        <taxon>Flavobacteriales</taxon>
        <taxon>Flavobacteriaceae</taxon>
        <taxon>Flavobacterium</taxon>
    </lineage>
</organism>
<dbReference type="Gene3D" id="3.40.720.10">
    <property type="entry name" value="Alkaline Phosphatase, subunit A"/>
    <property type="match status" value="1"/>
</dbReference>
<sequence length="564" mass="66155">MIAVTIYLFLNFLLFVPLYFFNKETSTFLPINQIFGQKSLRLAGRILFARMNKDIFRLNLEFTIVILLLSILKKYINFQYVATPYQIYYILTLIVFYYHYSIYGIYYTFPAINSDFQLIMQGLKIAWAGYKKQLLLGIGVFLILLVLIIKLNTIMLAQIQNTNVIILQILASIIVLIPLRHFFYRRINYIYLQTESNFVHYSGMGIQALLFLISSNIFFSKKVKSEMVLIPQIYNKTKFILSRDQTLKQSPNIYFIALESYGAILYENEAYTQPYIQLLETMNQKIQSDQWHAASFLSNSPVSGGGSWMAFFSVLKGIQIKTDSLYRKLVLLRDQYPVQSIFTVLRKFQYRTFLVSGIGGFENLKVPWKEFLEFADVQDVVTHKDLNYTGPSFIFESAPDQYFLNRSIQIMKEKNQGKPLAFFVETLNSHYDFYTPTVLLDQWEDCNITSLEHYRPTDPKNNNKENYFEAIKYQLMTIENLILNESEDTIFVIFGDHQPPMITTDQNSFKTPVHIISKNKDFIALWHQKEFSKSLVIDTEKTPIVHHHELKNLFLECFLKQYSV</sequence>
<evidence type="ECO:0000313" key="3">
    <source>
        <dbReference type="EMBL" id="WYZ21573.1"/>
    </source>
</evidence>
<feature type="transmembrane region" description="Helical" evidence="1">
    <location>
        <begin position="134"/>
        <end position="159"/>
    </location>
</feature>